<name>A0A9P6DX54_9AGAM</name>
<evidence type="ECO:0000256" key="4">
    <source>
        <dbReference type="ARBA" id="ARBA00023136"/>
    </source>
</evidence>
<comment type="subcellular location">
    <subcellularLocation>
        <location evidence="1">Membrane</location>
        <topology evidence="1">Multi-pass membrane protein</topology>
    </subcellularLocation>
</comment>
<dbReference type="SMART" id="SM00724">
    <property type="entry name" value="TLC"/>
    <property type="match status" value="1"/>
</dbReference>
<dbReference type="GO" id="GO:0055088">
    <property type="term" value="P:lipid homeostasis"/>
    <property type="evidence" value="ECO:0007669"/>
    <property type="project" value="TreeGrafter"/>
</dbReference>
<evidence type="ECO:0000256" key="2">
    <source>
        <dbReference type="ARBA" id="ARBA00022692"/>
    </source>
</evidence>
<evidence type="ECO:0000256" key="6">
    <source>
        <dbReference type="SAM" id="Phobius"/>
    </source>
</evidence>
<feature type="transmembrane region" description="Helical" evidence="6">
    <location>
        <begin position="106"/>
        <end position="126"/>
    </location>
</feature>
<evidence type="ECO:0000256" key="1">
    <source>
        <dbReference type="ARBA" id="ARBA00004141"/>
    </source>
</evidence>
<evidence type="ECO:0000256" key="5">
    <source>
        <dbReference type="PROSITE-ProRule" id="PRU00205"/>
    </source>
</evidence>
<dbReference type="GO" id="GO:0005783">
    <property type="term" value="C:endoplasmic reticulum"/>
    <property type="evidence" value="ECO:0007669"/>
    <property type="project" value="TreeGrafter"/>
</dbReference>
<keyword evidence="4 5" id="KW-0472">Membrane</keyword>
<dbReference type="GO" id="GO:0016020">
    <property type="term" value="C:membrane"/>
    <property type="evidence" value="ECO:0007669"/>
    <property type="project" value="UniProtKB-SubCell"/>
</dbReference>
<evidence type="ECO:0000256" key="3">
    <source>
        <dbReference type="ARBA" id="ARBA00022989"/>
    </source>
</evidence>
<protein>
    <recommendedName>
        <fullName evidence="7">TLC domain-containing protein</fullName>
    </recommendedName>
</protein>
<evidence type="ECO:0000313" key="9">
    <source>
        <dbReference type="Proteomes" id="UP000886523"/>
    </source>
</evidence>
<feature type="transmembrane region" description="Helical" evidence="6">
    <location>
        <begin position="73"/>
        <end position="91"/>
    </location>
</feature>
<proteinExistence type="predicted"/>
<accession>A0A9P6DX54</accession>
<organism evidence="8 9">
    <name type="scientific">Hydnum rufescens UP504</name>
    <dbReference type="NCBI Taxonomy" id="1448309"/>
    <lineage>
        <taxon>Eukaryota</taxon>
        <taxon>Fungi</taxon>
        <taxon>Dikarya</taxon>
        <taxon>Basidiomycota</taxon>
        <taxon>Agaricomycotina</taxon>
        <taxon>Agaricomycetes</taxon>
        <taxon>Cantharellales</taxon>
        <taxon>Hydnaceae</taxon>
        <taxon>Hydnum</taxon>
    </lineage>
</organism>
<feature type="transmembrane region" description="Helical" evidence="6">
    <location>
        <begin position="194"/>
        <end position="214"/>
    </location>
</feature>
<feature type="transmembrane region" description="Helical" evidence="6">
    <location>
        <begin position="31"/>
        <end position="53"/>
    </location>
</feature>
<evidence type="ECO:0000313" key="8">
    <source>
        <dbReference type="EMBL" id="KAF9514464.1"/>
    </source>
</evidence>
<dbReference type="InterPro" id="IPR050846">
    <property type="entry name" value="TLCD"/>
</dbReference>
<feature type="transmembrane region" description="Helical" evidence="6">
    <location>
        <begin position="160"/>
        <end position="182"/>
    </location>
</feature>
<feature type="transmembrane region" description="Helical" evidence="6">
    <location>
        <begin position="234"/>
        <end position="253"/>
    </location>
</feature>
<keyword evidence="3 6" id="KW-1133">Transmembrane helix</keyword>
<reference evidence="8" key="1">
    <citation type="journal article" date="2020" name="Nat. Commun.">
        <title>Large-scale genome sequencing of mycorrhizal fungi provides insights into the early evolution of symbiotic traits.</title>
        <authorList>
            <person name="Miyauchi S."/>
            <person name="Kiss E."/>
            <person name="Kuo A."/>
            <person name="Drula E."/>
            <person name="Kohler A."/>
            <person name="Sanchez-Garcia M."/>
            <person name="Morin E."/>
            <person name="Andreopoulos B."/>
            <person name="Barry K.W."/>
            <person name="Bonito G."/>
            <person name="Buee M."/>
            <person name="Carver A."/>
            <person name="Chen C."/>
            <person name="Cichocki N."/>
            <person name="Clum A."/>
            <person name="Culley D."/>
            <person name="Crous P.W."/>
            <person name="Fauchery L."/>
            <person name="Girlanda M."/>
            <person name="Hayes R.D."/>
            <person name="Keri Z."/>
            <person name="LaButti K."/>
            <person name="Lipzen A."/>
            <person name="Lombard V."/>
            <person name="Magnuson J."/>
            <person name="Maillard F."/>
            <person name="Murat C."/>
            <person name="Nolan M."/>
            <person name="Ohm R.A."/>
            <person name="Pangilinan J."/>
            <person name="Pereira M.F."/>
            <person name="Perotto S."/>
            <person name="Peter M."/>
            <person name="Pfister S."/>
            <person name="Riley R."/>
            <person name="Sitrit Y."/>
            <person name="Stielow J.B."/>
            <person name="Szollosi G."/>
            <person name="Zifcakova L."/>
            <person name="Stursova M."/>
            <person name="Spatafora J.W."/>
            <person name="Tedersoo L."/>
            <person name="Vaario L.M."/>
            <person name="Yamada A."/>
            <person name="Yan M."/>
            <person name="Wang P."/>
            <person name="Xu J."/>
            <person name="Bruns T."/>
            <person name="Baldrian P."/>
            <person name="Vilgalys R."/>
            <person name="Dunand C."/>
            <person name="Henrissat B."/>
            <person name="Grigoriev I.V."/>
            <person name="Hibbett D."/>
            <person name="Nagy L.G."/>
            <person name="Martin F.M."/>
        </authorList>
    </citation>
    <scope>NUCLEOTIDE SEQUENCE</scope>
    <source>
        <strain evidence="8">UP504</strain>
    </source>
</reference>
<dbReference type="PANTHER" id="PTHR13439">
    <property type="entry name" value="CT120 PROTEIN"/>
    <property type="match status" value="1"/>
</dbReference>
<evidence type="ECO:0000259" key="7">
    <source>
        <dbReference type="PROSITE" id="PS50922"/>
    </source>
</evidence>
<feature type="transmembrane region" description="Helical" evidence="6">
    <location>
        <begin position="133"/>
        <end position="154"/>
    </location>
</feature>
<dbReference type="Proteomes" id="UP000886523">
    <property type="component" value="Unassembled WGS sequence"/>
</dbReference>
<gene>
    <name evidence="8" type="ORF">BS47DRAFT_1316813</name>
</gene>
<sequence>MSSMASSRLDSLLEPISQVLATSFSLSHLPAYFGTVLLSAIGFHVVESFSGPISSYLFPRTYSSLQRGARKSWDLHVVSLVHALIIIPLALRAKLNQSPELEGDKAFGWDPALGDVFGISTGYFAWDSVQSCIAFTDFGFVAHAILCFMIYANIYHPFLAYYGATFLLWELSTPFLDFHWFLDKFGMTGGNLQLVNGIILITTFFGVRIIYGGYNSIDVFYTMQSIRDQIPFTLYVIFGIGNVLLNVLNWFWFSKMIRALLKRFPKQVNGGIK</sequence>
<dbReference type="AlphaFoldDB" id="A0A9P6DX54"/>
<dbReference type="PROSITE" id="PS50922">
    <property type="entry name" value="TLC"/>
    <property type="match status" value="1"/>
</dbReference>
<dbReference type="PANTHER" id="PTHR13439:SF0">
    <property type="entry name" value="TOPOISOMERASE I DAMAGE AFFECTED PROTEIN 4"/>
    <property type="match status" value="1"/>
</dbReference>
<dbReference type="InterPro" id="IPR006634">
    <property type="entry name" value="TLC-dom"/>
</dbReference>
<dbReference type="Pfam" id="PF03798">
    <property type="entry name" value="TRAM_LAG1_CLN8"/>
    <property type="match status" value="1"/>
</dbReference>
<feature type="domain" description="TLC" evidence="7">
    <location>
        <begin position="68"/>
        <end position="265"/>
    </location>
</feature>
<keyword evidence="2 5" id="KW-0812">Transmembrane</keyword>
<keyword evidence="9" id="KW-1185">Reference proteome</keyword>
<dbReference type="EMBL" id="MU128960">
    <property type="protein sequence ID" value="KAF9514464.1"/>
    <property type="molecule type" value="Genomic_DNA"/>
</dbReference>
<comment type="caution">
    <text evidence="8">The sequence shown here is derived from an EMBL/GenBank/DDBJ whole genome shotgun (WGS) entry which is preliminary data.</text>
</comment>
<dbReference type="OrthoDB" id="10266980at2759"/>